<dbReference type="GO" id="GO:0003677">
    <property type="term" value="F:DNA binding"/>
    <property type="evidence" value="ECO:0007669"/>
    <property type="project" value="UniProtKB-UniRule"/>
</dbReference>
<accession>A0A0E2ZKX7</accession>
<dbReference type="Pfam" id="PF04014">
    <property type="entry name" value="MazE_antitoxin"/>
    <property type="match status" value="1"/>
</dbReference>
<dbReference type="HOGENOM" id="CLU_158484_12_0_6"/>
<dbReference type="SUPFAM" id="SSF89447">
    <property type="entry name" value="AbrB/MazE/MraZ-like"/>
    <property type="match status" value="1"/>
</dbReference>
<comment type="caution">
    <text evidence="3">The sequence shown here is derived from an EMBL/GenBank/DDBJ whole genome shotgun (WGS) entry which is preliminary data.</text>
</comment>
<gene>
    <name evidence="3" type="ORF">IB75_11760</name>
</gene>
<proteinExistence type="predicted"/>
<evidence type="ECO:0000313" key="4">
    <source>
        <dbReference type="Proteomes" id="UP000028839"/>
    </source>
</evidence>
<reference evidence="3 4" key="1">
    <citation type="submission" date="2014-07" db="EMBL/GenBank/DDBJ databases">
        <title>Comparative analysis of Nitrosococcus oceani genome inventories of strains from Pacific and Atlantic gyres.</title>
        <authorList>
            <person name="Lim C.K."/>
            <person name="Wang L."/>
            <person name="Sayavedra-Soto L.A."/>
            <person name="Klotz M.G."/>
        </authorList>
    </citation>
    <scope>NUCLEOTIDE SEQUENCE [LARGE SCALE GENOMIC DNA]</scope>
    <source>
        <strain evidence="3 4">C-27</strain>
    </source>
</reference>
<dbReference type="PROSITE" id="PS51740">
    <property type="entry name" value="SPOVT_ABRB"/>
    <property type="match status" value="1"/>
</dbReference>
<dbReference type="Gene3D" id="2.10.260.10">
    <property type="match status" value="1"/>
</dbReference>
<dbReference type="Proteomes" id="UP000028839">
    <property type="component" value="Unassembled WGS sequence"/>
</dbReference>
<dbReference type="EMBL" id="JPGN01000070">
    <property type="protein sequence ID" value="KFI18967.1"/>
    <property type="molecule type" value="Genomic_DNA"/>
</dbReference>
<dbReference type="InterPro" id="IPR037914">
    <property type="entry name" value="SpoVT-AbrB_sf"/>
</dbReference>
<keyword evidence="1" id="KW-0238">DNA-binding</keyword>
<evidence type="ECO:0000313" key="3">
    <source>
        <dbReference type="EMBL" id="KFI18967.1"/>
    </source>
</evidence>
<evidence type="ECO:0000256" key="1">
    <source>
        <dbReference type="PROSITE-ProRule" id="PRU01076"/>
    </source>
</evidence>
<dbReference type="SMART" id="SM00966">
    <property type="entry name" value="SpoVT_AbrB"/>
    <property type="match status" value="1"/>
</dbReference>
<feature type="domain" description="SpoVT-AbrB" evidence="2">
    <location>
        <begin position="3"/>
        <end position="48"/>
    </location>
</feature>
<organism evidence="3 4">
    <name type="scientific">Nitrosococcus oceani C-27</name>
    <dbReference type="NCBI Taxonomy" id="314279"/>
    <lineage>
        <taxon>Bacteria</taxon>
        <taxon>Pseudomonadati</taxon>
        <taxon>Pseudomonadota</taxon>
        <taxon>Gammaproteobacteria</taxon>
        <taxon>Chromatiales</taxon>
        <taxon>Chromatiaceae</taxon>
        <taxon>Nitrosococcus</taxon>
    </lineage>
</organism>
<dbReference type="InterPro" id="IPR007159">
    <property type="entry name" value="SpoVT-AbrB_dom"/>
</dbReference>
<evidence type="ECO:0000259" key="2">
    <source>
        <dbReference type="PROSITE" id="PS51740"/>
    </source>
</evidence>
<protein>
    <submittedName>
        <fullName evidence="3">AbrB family transcriptional regulator</fullName>
    </submittedName>
</protein>
<dbReference type="AlphaFoldDB" id="A0A0E2ZKX7"/>
<sequence>MTNNLVTLSSKNQVVIPRAAREALKLKPGQQLLVLARGDHLVMVPRPEDFVAKLRGLHREVWPQENGKNYLEKERDAWDD</sequence>
<name>A0A0E2ZKX7_9GAMM</name>
<dbReference type="OrthoDB" id="9811597at2"/>
<dbReference type="NCBIfam" id="TIGR01439">
    <property type="entry name" value="lp_hng_hel_AbrB"/>
    <property type="match status" value="1"/>
</dbReference>